<comment type="caution">
    <text evidence="3">The sequence shown here is derived from an EMBL/GenBank/DDBJ whole genome shotgun (WGS) entry which is preliminary data.</text>
</comment>
<dbReference type="Pfam" id="PF02517">
    <property type="entry name" value="Rce1-like"/>
    <property type="match status" value="1"/>
</dbReference>
<dbReference type="RefSeq" id="WP_165137307.1">
    <property type="nucleotide sequence ID" value="NZ_CP049253.1"/>
</dbReference>
<name>A0ABS4ZFM1_9MICO</name>
<accession>A0ABS4ZFM1</accession>
<evidence type="ECO:0000256" key="1">
    <source>
        <dbReference type="SAM" id="Phobius"/>
    </source>
</evidence>
<keyword evidence="1" id="KW-0812">Transmembrane</keyword>
<feature type="domain" description="CAAX prenyl protease 2/Lysostaphin resistance protein A-like" evidence="2">
    <location>
        <begin position="140"/>
        <end position="231"/>
    </location>
</feature>
<feature type="transmembrane region" description="Helical" evidence="1">
    <location>
        <begin position="105"/>
        <end position="127"/>
    </location>
</feature>
<keyword evidence="4" id="KW-1185">Reference proteome</keyword>
<dbReference type="InterPro" id="IPR003675">
    <property type="entry name" value="Rce1/LyrA-like_dom"/>
</dbReference>
<feature type="transmembrane region" description="Helical" evidence="1">
    <location>
        <begin position="175"/>
        <end position="193"/>
    </location>
</feature>
<dbReference type="GO" id="GO:0008233">
    <property type="term" value="F:peptidase activity"/>
    <property type="evidence" value="ECO:0007669"/>
    <property type="project" value="UniProtKB-KW"/>
</dbReference>
<keyword evidence="1" id="KW-1133">Transmembrane helix</keyword>
<keyword evidence="1" id="KW-0472">Membrane</keyword>
<dbReference type="EMBL" id="JAGIOL010000001">
    <property type="protein sequence ID" value="MBP2436071.1"/>
    <property type="molecule type" value="Genomic_DNA"/>
</dbReference>
<keyword evidence="3" id="KW-0378">Hydrolase</keyword>
<feature type="transmembrane region" description="Helical" evidence="1">
    <location>
        <begin position="69"/>
        <end position="93"/>
    </location>
</feature>
<dbReference type="GO" id="GO:0006508">
    <property type="term" value="P:proteolysis"/>
    <property type="evidence" value="ECO:0007669"/>
    <property type="project" value="UniProtKB-KW"/>
</dbReference>
<feature type="transmembrane region" description="Helical" evidence="1">
    <location>
        <begin position="139"/>
        <end position="163"/>
    </location>
</feature>
<sequence>MLDYSLLVLPGLLLIGAAIVLARPERDLLFRVMLLILGFVLIRDAMTPAGFWEFGASNGVPWLRFTDDVLVLVMFGGGSLALTAGLLAAMPGLRALVRWGRPDVSTVALGLGGGVLVAAPVLALSLLSPVESRGGEVPLALLPALAFLALSGNLGEEVIFRGFLQGRLEQTMTPLRSALLSGVLFAACHAYLATTVTTVGWPLMLFTLYEGLICAFLRMRRGVIPATLAHGSGIFLLASGLV</sequence>
<feature type="transmembrane region" description="Helical" evidence="1">
    <location>
        <begin position="6"/>
        <end position="22"/>
    </location>
</feature>
<feature type="transmembrane region" description="Helical" evidence="1">
    <location>
        <begin position="29"/>
        <end position="49"/>
    </location>
</feature>
<evidence type="ECO:0000313" key="4">
    <source>
        <dbReference type="Proteomes" id="UP001519362"/>
    </source>
</evidence>
<protein>
    <submittedName>
        <fullName evidence="3">Membrane protease YdiL (CAAX protease family)</fullName>
    </submittedName>
</protein>
<proteinExistence type="predicted"/>
<gene>
    <name evidence="3" type="ORF">JOF34_000657</name>
</gene>
<reference evidence="3 4" key="1">
    <citation type="submission" date="2021-03" db="EMBL/GenBank/DDBJ databases">
        <title>Sequencing the genomes of 1000 actinobacteria strains.</title>
        <authorList>
            <person name="Klenk H.-P."/>
        </authorList>
    </citation>
    <scope>NUCLEOTIDE SEQUENCE [LARGE SCALE GENOMIC DNA]</scope>
    <source>
        <strain evidence="3 4">DSM 24221</strain>
    </source>
</reference>
<dbReference type="Proteomes" id="UP001519362">
    <property type="component" value="Unassembled WGS sequence"/>
</dbReference>
<organism evidence="3 4">
    <name type="scientific">Microbacterium amylolyticum</name>
    <dbReference type="NCBI Taxonomy" id="936337"/>
    <lineage>
        <taxon>Bacteria</taxon>
        <taxon>Bacillati</taxon>
        <taxon>Actinomycetota</taxon>
        <taxon>Actinomycetes</taxon>
        <taxon>Micrococcales</taxon>
        <taxon>Microbacteriaceae</taxon>
        <taxon>Microbacterium</taxon>
    </lineage>
</organism>
<evidence type="ECO:0000259" key="2">
    <source>
        <dbReference type="Pfam" id="PF02517"/>
    </source>
</evidence>
<keyword evidence="3" id="KW-0645">Protease</keyword>
<evidence type="ECO:0000313" key="3">
    <source>
        <dbReference type="EMBL" id="MBP2436071.1"/>
    </source>
</evidence>